<dbReference type="PIRSF" id="PIRSF006221">
    <property type="entry name" value="Ketosamine-3-kinase"/>
    <property type="match status" value="1"/>
</dbReference>
<keyword evidence="5" id="KW-1185">Reference proteome</keyword>
<dbReference type="GO" id="GO:0016301">
    <property type="term" value="F:kinase activity"/>
    <property type="evidence" value="ECO:0007669"/>
    <property type="project" value="UniProtKB-UniRule"/>
</dbReference>
<dbReference type="InterPro" id="IPR011009">
    <property type="entry name" value="Kinase-like_dom_sf"/>
</dbReference>
<comment type="catalytic activity">
    <reaction evidence="2">
        <text>N(6)-D-ribulosyl-L-lysyl-[protein] + ATP = N(6)-(3-O-phospho-D-ribulosyl)-L-lysyl-[protein] + ADP + H(+)</text>
        <dbReference type="Rhea" id="RHEA:48432"/>
        <dbReference type="Rhea" id="RHEA-COMP:12103"/>
        <dbReference type="Rhea" id="RHEA-COMP:12104"/>
        <dbReference type="ChEBI" id="CHEBI:15378"/>
        <dbReference type="ChEBI" id="CHEBI:30616"/>
        <dbReference type="ChEBI" id="CHEBI:90418"/>
        <dbReference type="ChEBI" id="CHEBI:90420"/>
        <dbReference type="ChEBI" id="CHEBI:456216"/>
        <dbReference type="EC" id="2.7.1.172"/>
    </reaction>
    <physiologicalReaction direction="left-to-right" evidence="2">
        <dbReference type="Rhea" id="RHEA:48433"/>
    </physiologicalReaction>
</comment>
<dbReference type="PANTHER" id="PTHR12149:SF8">
    <property type="entry name" value="PROTEIN-RIBULOSAMINE 3-KINASE"/>
    <property type="match status" value="1"/>
</dbReference>
<dbReference type="AlphaFoldDB" id="A0A6A6HVY4"/>
<dbReference type="RefSeq" id="XP_033677358.1">
    <property type="nucleotide sequence ID" value="XM_033824329.1"/>
</dbReference>
<evidence type="ECO:0000313" key="4">
    <source>
        <dbReference type="EMBL" id="KAF2242354.1"/>
    </source>
</evidence>
<comment type="similarity">
    <text evidence="3">Belongs to the fructosamine kinase family.</text>
</comment>
<protein>
    <recommendedName>
        <fullName evidence="1">protein-ribulosamine 3-kinase</fullName>
        <ecNumber evidence="1">2.7.1.172</ecNumber>
    </recommendedName>
</protein>
<name>A0A6A6HVY4_9PLEO</name>
<evidence type="ECO:0000256" key="1">
    <source>
        <dbReference type="ARBA" id="ARBA00011961"/>
    </source>
</evidence>
<dbReference type="EMBL" id="ML987208">
    <property type="protein sequence ID" value="KAF2242354.1"/>
    <property type="molecule type" value="Genomic_DNA"/>
</dbReference>
<dbReference type="FunFam" id="3.90.1200.10:FF:000018">
    <property type="entry name" value="Fructosamine-3-kinase, putative"/>
    <property type="match status" value="1"/>
</dbReference>
<sequence length="336" mass="37343">MALDPAILALLKLDPSRTTVVPSGKGSSSASTSKITARFDDGSEKSFFLKTLTGELGPLLVHGEHASLQAIHSAVPDLCPQSYGFGTLREAPSTSFLVLEFIQLSPPSFPSAFMQTLYRRASLATELGKLHSTPAPVPNGHTRPQFGFPITTCCGDTPQDNSYKDSWAQFFVENRLQHMLMRVEKKHGEDCELRRLVEGIVARVVPRLIGDDHLNNGKRVTPVVVHGDLWSGNACMGVFAGGKPQEVVYGPSSCYAHSEYEIGIMRMFGGFGSSFFTEYHKHVPKTEPVDEYEDRIVLYEMYQYLNHYLIFRGGYKDDAMDVMNGLMHKYADCDDF</sequence>
<keyword evidence="3 4" id="KW-0808">Transferase</keyword>
<proteinExistence type="inferred from homology"/>
<keyword evidence="3" id="KW-0418">Kinase</keyword>
<gene>
    <name evidence="4" type="ORF">BU26DRAFT_439139</name>
</gene>
<dbReference type="SUPFAM" id="SSF56112">
    <property type="entry name" value="Protein kinase-like (PK-like)"/>
    <property type="match status" value="1"/>
</dbReference>
<dbReference type="OrthoDB" id="5772781at2759"/>
<accession>A0A6A6HVY4</accession>
<reference evidence="4" key="1">
    <citation type="journal article" date="2020" name="Stud. Mycol.">
        <title>101 Dothideomycetes genomes: a test case for predicting lifestyles and emergence of pathogens.</title>
        <authorList>
            <person name="Haridas S."/>
            <person name="Albert R."/>
            <person name="Binder M."/>
            <person name="Bloem J."/>
            <person name="Labutti K."/>
            <person name="Salamov A."/>
            <person name="Andreopoulos B."/>
            <person name="Baker S."/>
            <person name="Barry K."/>
            <person name="Bills G."/>
            <person name="Bluhm B."/>
            <person name="Cannon C."/>
            <person name="Castanera R."/>
            <person name="Culley D."/>
            <person name="Daum C."/>
            <person name="Ezra D."/>
            <person name="Gonzalez J."/>
            <person name="Henrissat B."/>
            <person name="Kuo A."/>
            <person name="Liang C."/>
            <person name="Lipzen A."/>
            <person name="Lutzoni F."/>
            <person name="Magnuson J."/>
            <person name="Mondo S."/>
            <person name="Nolan M."/>
            <person name="Ohm R."/>
            <person name="Pangilinan J."/>
            <person name="Park H.-J."/>
            <person name="Ramirez L."/>
            <person name="Alfaro M."/>
            <person name="Sun H."/>
            <person name="Tritt A."/>
            <person name="Yoshinaga Y."/>
            <person name="Zwiers L.-H."/>
            <person name="Turgeon B."/>
            <person name="Goodwin S."/>
            <person name="Spatafora J."/>
            <person name="Crous P."/>
            <person name="Grigoriev I."/>
        </authorList>
    </citation>
    <scope>NUCLEOTIDE SEQUENCE</scope>
    <source>
        <strain evidence="4">CBS 122368</strain>
    </source>
</reference>
<dbReference type="GO" id="GO:0102193">
    <property type="term" value="F:protein-ribulosamine 3-kinase activity"/>
    <property type="evidence" value="ECO:0007669"/>
    <property type="project" value="UniProtKB-EC"/>
</dbReference>
<evidence type="ECO:0000313" key="5">
    <source>
        <dbReference type="Proteomes" id="UP000800094"/>
    </source>
</evidence>
<dbReference type="Pfam" id="PF03881">
    <property type="entry name" value="Fructosamin_kin"/>
    <property type="match status" value="1"/>
</dbReference>
<dbReference type="Gene3D" id="3.90.1200.10">
    <property type="match status" value="1"/>
</dbReference>
<dbReference type="PANTHER" id="PTHR12149">
    <property type="entry name" value="FRUCTOSAMINE 3 KINASE-RELATED PROTEIN"/>
    <property type="match status" value="1"/>
</dbReference>
<dbReference type="GeneID" id="54577659"/>
<dbReference type="InterPro" id="IPR016477">
    <property type="entry name" value="Fructo-/Ketosamine-3-kinase"/>
</dbReference>
<evidence type="ECO:0000256" key="3">
    <source>
        <dbReference type="PIRNR" id="PIRNR006221"/>
    </source>
</evidence>
<dbReference type="Proteomes" id="UP000800094">
    <property type="component" value="Unassembled WGS sequence"/>
</dbReference>
<dbReference type="EC" id="2.7.1.172" evidence="1"/>
<organism evidence="4 5">
    <name type="scientific">Trematosphaeria pertusa</name>
    <dbReference type="NCBI Taxonomy" id="390896"/>
    <lineage>
        <taxon>Eukaryota</taxon>
        <taxon>Fungi</taxon>
        <taxon>Dikarya</taxon>
        <taxon>Ascomycota</taxon>
        <taxon>Pezizomycotina</taxon>
        <taxon>Dothideomycetes</taxon>
        <taxon>Pleosporomycetidae</taxon>
        <taxon>Pleosporales</taxon>
        <taxon>Massarineae</taxon>
        <taxon>Trematosphaeriaceae</taxon>
        <taxon>Trematosphaeria</taxon>
    </lineage>
</organism>
<evidence type="ECO:0000256" key="2">
    <source>
        <dbReference type="ARBA" id="ARBA00048655"/>
    </source>
</evidence>